<gene>
    <name evidence="3" type="ORF">PGH26_02215</name>
    <name evidence="4" type="ORF">PGH26_03510</name>
    <name evidence="2" type="ORF">PGH26_10060</name>
</gene>
<sequence length="85" mass="10444">MKRGILVYDHSIEEWRLWIGHTRYWIQQGYSFEVKIDQYYFTAFLEKDNDWLVTLNGDVVFTLHEHEIYKVRVQKEDYIPVDAPF</sequence>
<dbReference type="RefSeq" id="WP_323690947.1">
    <property type="nucleotide sequence ID" value="NZ_CP116341.1"/>
</dbReference>
<dbReference type="EMBL" id="CP116341">
    <property type="protein sequence ID" value="WOV84763.1"/>
    <property type="molecule type" value="Genomic_DNA"/>
</dbReference>
<dbReference type="Pfam" id="PF17295">
    <property type="entry name" value="DUF5348"/>
    <property type="match status" value="1"/>
</dbReference>
<accession>A0ABZ0KWN2</accession>
<evidence type="ECO:0000259" key="1">
    <source>
        <dbReference type="Pfam" id="PF17295"/>
    </source>
</evidence>
<name>A0ABZ0KWN2_9BACL</name>
<dbReference type="EMBL" id="CP116341">
    <property type="protein sequence ID" value="WOV85008.1"/>
    <property type="molecule type" value="Genomic_DNA"/>
</dbReference>
<evidence type="ECO:0000313" key="2">
    <source>
        <dbReference type="EMBL" id="WOV83269.1"/>
    </source>
</evidence>
<organism evidence="2 5">
    <name type="scientific">Sporosarcina jeotgali</name>
    <dbReference type="NCBI Taxonomy" id="3020056"/>
    <lineage>
        <taxon>Bacteria</taxon>
        <taxon>Bacillati</taxon>
        <taxon>Bacillota</taxon>
        <taxon>Bacilli</taxon>
        <taxon>Bacillales</taxon>
        <taxon>Caryophanaceae</taxon>
        <taxon>Sporosarcina</taxon>
    </lineage>
</organism>
<dbReference type="InterPro" id="IPR035255">
    <property type="entry name" value="DUF5348"/>
</dbReference>
<dbReference type="EMBL" id="CP116341">
    <property type="protein sequence ID" value="WOV83269.1"/>
    <property type="molecule type" value="Genomic_DNA"/>
</dbReference>
<evidence type="ECO:0000313" key="4">
    <source>
        <dbReference type="EMBL" id="WOV85008.1"/>
    </source>
</evidence>
<evidence type="ECO:0000313" key="3">
    <source>
        <dbReference type="EMBL" id="WOV84763.1"/>
    </source>
</evidence>
<reference evidence="2 5" key="1">
    <citation type="submission" date="2023-01" db="EMBL/GenBank/DDBJ databases">
        <title>Sporosarcina sp. nov., isolated from Korean tranditional fermented seafood 'Jeotgal'.</title>
        <authorList>
            <person name="Yang A.-I."/>
        </authorList>
    </citation>
    <scope>NUCLEOTIDE SEQUENCE [LARGE SCALE GENOMIC DNA]</scope>
    <source>
        <strain evidence="2 5">B2O-1</strain>
    </source>
</reference>
<proteinExistence type="predicted"/>
<feature type="domain" description="DUF5348" evidence="1">
    <location>
        <begin position="4"/>
        <end position="73"/>
    </location>
</feature>
<evidence type="ECO:0000313" key="5">
    <source>
        <dbReference type="Proteomes" id="UP001303532"/>
    </source>
</evidence>
<protein>
    <submittedName>
        <fullName evidence="2">DUF5348 domain-containing protein</fullName>
    </submittedName>
</protein>
<dbReference type="Proteomes" id="UP001303532">
    <property type="component" value="Chromosome"/>
</dbReference>
<keyword evidence="5" id="KW-1185">Reference proteome</keyword>